<dbReference type="Gene3D" id="3.40.50.10190">
    <property type="entry name" value="BRCT domain"/>
    <property type="match status" value="1"/>
</dbReference>
<dbReference type="InterPro" id="IPR008921">
    <property type="entry name" value="DNA_pol3_clamp-load_cplx_C"/>
</dbReference>
<feature type="compositionally biased region" description="Polar residues" evidence="9">
    <location>
        <begin position="10"/>
        <end position="23"/>
    </location>
</feature>
<keyword evidence="4 8" id="KW-0235">DNA replication</keyword>
<dbReference type="SMART" id="SM00382">
    <property type="entry name" value="AAA"/>
    <property type="match status" value="1"/>
</dbReference>
<reference evidence="11 12" key="1">
    <citation type="journal article" date="2012" name="Nucleic Acids Res.">
        <title>Sequencing of the smallest Apicomplexan genome from the human pathogen Babesia microti.</title>
        <authorList>
            <person name="Cornillot E."/>
            <person name="Hadj-Kaddour K."/>
            <person name="Dassouli A."/>
            <person name="Noel B."/>
            <person name="Ranwez V."/>
            <person name="Vacherie B."/>
            <person name="Augagneur Y."/>
            <person name="Bres V."/>
            <person name="Duclos A."/>
            <person name="Randazzo S."/>
            <person name="Carcy B."/>
            <person name="Debierre-Grockiego F."/>
            <person name="Delbecq S."/>
            <person name="Moubri-Menage K."/>
            <person name="Shams-Eldin H."/>
            <person name="Usmani-Brown S."/>
            <person name="Bringaud F."/>
            <person name="Wincker P."/>
            <person name="Vivares C.P."/>
            <person name="Schwarz R.T."/>
            <person name="Schetters T.P."/>
            <person name="Krause P.J."/>
            <person name="Gorenflot A."/>
            <person name="Berry V."/>
            <person name="Barbe V."/>
            <person name="Ben Mamoun C."/>
        </authorList>
    </citation>
    <scope>NUCLEOTIDE SEQUENCE [LARGE SCALE GENOMIC DNA]</scope>
    <source>
        <strain evidence="11 12">RI</strain>
    </source>
</reference>
<dbReference type="PANTHER" id="PTHR23389">
    <property type="entry name" value="CHROMOSOME TRANSMISSION FIDELITY FACTOR 18"/>
    <property type="match status" value="1"/>
</dbReference>
<dbReference type="AlphaFoldDB" id="I7I9N0"/>
<dbReference type="VEuPathDB" id="PiroplasmaDB:BmR1_04g05630"/>
<evidence type="ECO:0000256" key="5">
    <source>
        <dbReference type="ARBA" id="ARBA00022741"/>
    </source>
</evidence>
<dbReference type="InterPro" id="IPR013725">
    <property type="entry name" value="DNA_replication_fac_RFC1_C"/>
</dbReference>
<dbReference type="KEGG" id="bmic:BmR1_04g05630"/>
<dbReference type="GO" id="GO:0006281">
    <property type="term" value="P:DNA repair"/>
    <property type="evidence" value="ECO:0007669"/>
    <property type="project" value="InterPro"/>
</dbReference>
<dbReference type="Proteomes" id="UP000002899">
    <property type="component" value="Chromosome IV"/>
</dbReference>
<protein>
    <recommendedName>
        <fullName evidence="3 8">Replication factor C subunit 1</fullName>
    </recommendedName>
</protein>
<dbReference type="GeneID" id="24425770"/>
<dbReference type="Pfam" id="PF08519">
    <property type="entry name" value="RFC1"/>
    <property type="match status" value="1"/>
</dbReference>
<dbReference type="Gene3D" id="1.20.272.10">
    <property type="match status" value="1"/>
</dbReference>
<dbReference type="GO" id="GO:0003689">
    <property type="term" value="F:DNA clamp loader activity"/>
    <property type="evidence" value="ECO:0007669"/>
    <property type="project" value="UniProtKB-UniRule"/>
</dbReference>
<dbReference type="InterPro" id="IPR003959">
    <property type="entry name" value="ATPase_AAA_core"/>
</dbReference>
<keyword evidence="12" id="KW-1185">Reference proteome</keyword>
<dbReference type="Pfam" id="PF00533">
    <property type="entry name" value="BRCT"/>
    <property type="match status" value="1"/>
</dbReference>
<evidence type="ECO:0000256" key="8">
    <source>
        <dbReference type="PIRNR" id="PIRNR036578"/>
    </source>
</evidence>
<dbReference type="Gene3D" id="1.10.8.60">
    <property type="match status" value="1"/>
</dbReference>
<dbReference type="CDD" id="cd18140">
    <property type="entry name" value="HLD_clamp_RFC"/>
    <property type="match status" value="1"/>
</dbReference>
<dbReference type="InterPro" id="IPR047854">
    <property type="entry name" value="RFC_lid"/>
</dbReference>
<evidence type="ECO:0000256" key="6">
    <source>
        <dbReference type="ARBA" id="ARBA00022840"/>
    </source>
</evidence>
<dbReference type="CDD" id="cd17748">
    <property type="entry name" value="BRCT_DNA_ligase_like"/>
    <property type="match status" value="1"/>
</dbReference>
<dbReference type="RefSeq" id="XP_012649732.1">
    <property type="nucleotide sequence ID" value="XM_012794278.1"/>
</dbReference>
<keyword evidence="6 8" id="KW-0067">ATP-binding</keyword>
<evidence type="ECO:0000256" key="7">
    <source>
        <dbReference type="ARBA" id="ARBA00023242"/>
    </source>
</evidence>
<dbReference type="EMBL" id="LN871599">
    <property type="protein sequence ID" value="CCF75324.1"/>
    <property type="molecule type" value="Genomic_DNA"/>
</dbReference>
<dbReference type="FunFam" id="3.40.50.300:FF:000395">
    <property type="entry name" value="Replication factor C subunit 1"/>
    <property type="match status" value="1"/>
</dbReference>
<sequence length="874" mass="98498">MDIRSFFKPLNSNAAPKQQISTQNDNNINVVRSNSNVTGIAVQSISTDNSVNKNFLDSDSETSPKTTRLKKKSKLTTDYKCLFDDDDDDTDNVPDSIDKKISVRQLCNLEDKSTYSRQVNLTEYFDSSKNNIQLTTKNSSQDNKSTATTRDIKNIDFYSYLDSMDVDPNLILSSTAIPTPVKTDIDVDIPLPDINQSTNKQDNYDTEKKFTTSIKDRKFVFTGVLSTIDRDDAINAVKRLGGSVVSAVSEQIDYLVFGEVLEDGRPYKMGTKYKKLCYINKIRKQRLKFDNNAKQPIELIDEITFSKMIDGLSVPHNADTDTSPKIGNLTLSFDTTLKEDICTNVSGEKIENTANFGNNCLTMSQKNSSLWVDKYAPRSIEEFVSNQLQLKKLMEWLKTWKNLHSGNSDNKKRDRSSFKCALLSGPPGVGKTTSARLIVASCGYSILEFNASDQRNKQAIEQIAIMATGGITLNFDYTNKLCANTCIVMDEVDGISSGDRGGSQAIHRLIENSICPIICICNDRNLQKIRSLANKCLDLKFSPPSKMLLVQRLKKICQCENITVNDNTLNSLCDSRQGDIRQCINALQFSSNSKTPFMAKSTSALVEELKLGEKDNNLITSPFDITQRLFSPQNPNDLTFTYILDYFFIDYDMVPLMIHENYIKFIKDSLISGKKWSALCTAAEAFVIGDVIHKHIYNTQQFVMLPELGYITAVLPVVILKSLYSGRLTEKLDFPKWLGRVSANNKNKRMLQEFCISASGKIGIYGTCITDGLHYLIYQKVMKVLIEGNMDKAIELMLELGVTRDFLVDGYSGFLFNEQENLYEKLPSKTKAAFTRKYNLQTMEINGSKGTHDKIRSQMDDNDYENFVVSDEEL</sequence>
<organism evidence="11 12">
    <name type="scientific">Babesia microti (strain RI)</name>
    <dbReference type="NCBI Taxonomy" id="1133968"/>
    <lineage>
        <taxon>Eukaryota</taxon>
        <taxon>Sar</taxon>
        <taxon>Alveolata</taxon>
        <taxon>Apicomplexa</taxon>
        <taxon>Aconoidasida</taxon>
        <taxon>Piroplasmida</taxon>
        <taxon>Babesiidae</taxon>
        <taxon>Babesia</taxon>
    </lineage>
</organism>
<evidence type="ECO:0000256" key="3">
    <source>
        <dbReference type="ARBA" id="ARBA00020401"/>
    </source>
</evidence>
<feature type="region of interest" description="Disordered" evidence="9">
    <location>
        <begin position="1"/>
        <end position="25"/>
    </location>
</feature>
<comment type="subcellular location">
    <subcellularLocation>
        <location evidence="1 8">Nucleus</location>
    </subcellularLocation>
</comment>
<dbReference type="OrthoDB" id="365044at2759"/>
<proteinExistence type="inferred from homology"/>
<dbReference type="CDD" id="cd00009">
    <property type="entry name" value="AAA"/>
    <property type="match status" value="1"/>
</dbReference>
<accession>I7I9N0</accession>
<keyword evidence="7 8" id="KW-0539">Nucleus</keyword>
<gene>
    <name evidence="11" type="ORF">BmR1_04g05630</name>
</gene>
<dbReference type="Gene3D" id="3.40.50.300">
    <property type="entry name" value="P-loop containing nucleotide triphosphate hydrolases"/>
    <property type="match status" value="1"/>
</dbReference>
<dbReference type="PIRSF" id="PIRSF036578">
    <property type="entry name" value="RFC1"/>
    <property type="match status" value="1"/>
</dbReference>
<keyword evidence="5 8" id="KW-0547">Nucleotide-binding</keyword>
<dbReference type="Pfam" id="PF00004">
    <property type="entry name" value="AAA"/>
    <property type="match status" value="1"/>
</dbReference>
<dbReference type="GO" id="GO:0003677">
    <property type="term" value="F:DNA binding"/>
    <property type="evidence" value="ECO:0007669"/>
    <property type="project" value="InterPro"/>
</dbReference>
<dbReference type="GO" id="GO:0006260">
    <property type="term" value="P:DNA replication"/>
    <property type="evidence" value="ECO:0007669"/>
    <property type="project" value="UniProtKB-KW"/>
</dbReference>
<dbReference type="PANTHER" id="PTHR23389:SF6">
    <property type="entry name" value="REPLICATION FACTOR C SUBUNIT 1"/>
    <property type="match status" value="1"/>
</dbReference>
<comment type="similarity">
    <text evidence="2 8">Belongs to the activator 1 large subunit family.</text>
</comment>
<dbReference type="InterPro" id="IPR036420">
    <property type="entry name" value="BRCT_dom_sf"/>
</dbReference>
<dbReference type="SUPFAM" id="SSF52540">
    <property type="entry name" value="P-loop containing nucleoside triphosphate hydrolases"/>
    <property type="match status" value="1"/>
</dbReference>
<dbReference type="InterPro" id="IPR012178">
    <property type="entry name" value="RFC1"/>
</dbReference>
<evidence type="ECO:0000259" key="10">
    <source>
        <dbReference type="PROSITE" id="PS50172"/>
    </source>
</evidence>
<evidence type="ECO:0000256" key="1">
    <source>
        <dbReference type="ARBA" id="ARBA00004123"/>
    </source>
</evidence>
<evidence type="ECO:0000256" key="2">
    <source>
        <dbReference type="ARBA" id="ARBA00006116"/>
    </source>
</evidence>
<feature type="domain" description="BRCT" evidence="10">
    <location>
        <begin position="209"/>
        <end position="259"/>
    </location>
</feature>
<dbReference type="GO" id="GO:0005524">
    <property type="term" value="F:ATP binding"/>
    <property type="evidence" value="ECO:0007669"/>
    <property type="project" value="UniProtKB-UniRule"/>
</dbReference>
<evidence type="ECO:0000313" key="12">
    <source>
        <dbReference type="Proteomes" id="UP000002899"/>
    </source>
</evidence>
<reference evidence="11 12" key="2">
    <citation type="journal article" date="2013" name="PLoS ONE">
        <title>Whole genome mapping and re-organization of the nuclear and mitochondrial genomes of Babesia microti isolates.</title>
        <authorList>
            <person name="Cornillot E."/>
            <person name="Dassouli A."/>
            <person name="Garg A."/>
            <person name="Pachikara N."/>
            <person name="Randazzo S."/>
            <person name="Depoix D."/>
            <person name="Carcy B."/>
            <person name="Delbecq S."/>
            <person name="Frutos R."/>
            <person name="Silva J.C."/>
            <person name="Sutton R."/>
            <person name="Krause P.J."/>
            <person name="Mamoun C.B."/>
        </authorList>
    </citation>
    <scope>NUCLEOTIDE SEQUENCE [LARGE SCALE GENOMIC DNA]</scope>
    <source>
        <strain evidence="11 12">RI</strain>
    </source>
</reference>
<evidence type="ECO:0000256" key="4">
    <source>
        <dbReference type="ARBA" id="ARBA00022705"/>
    </source>
</evidence>
<dbReference type="GO" id="GO:0005634">
    <property type="term" value="C:nucleus"/>
    <property type="evidence" value="ECO:0007669"/>
    <property type="project" value="UniProtKB-SubCell"/>
</dbReference>
<evidence type="ECO:0000256" key="9">
    <source>
        <dbReference type="SAM" id="MobiDB-lite"/>
    </source>
</evidence>
<reference evidence="11 12" key="3">
    <citation type="journal article" date="2016" name="Sci. Rep.">
        <title>Genome-wide diversity and gene expression profiling of Babesia microti isolates identify polymorphic genes that mediate host-pathogen interactions.</title>
        <authorList>
            <person name="Silva J.C."/>
            <person name="Cornillot E."/>
            <person name="McCracken C."/>
            <person name="Usmani-Brown S."/>
            <person name="Dwivedi A."/>
            <person name="Ifeonu O.O."/>
            <person name="Crabtree J."/>
            <person name="Gotia H.T."/>
            <person name="Virji A.Z."/>
            <person name="Reynes C."/>
            <person name="Colinge J."/>
            <person name="Kumar V."/>
            <person name="Lawres L."/>
            <person name="Pazzi J.E."/>
            <person name="Pablo J.V."/>
            <person name="Hung C."/>
            <person name="Brancato J."/>
            <person name="Kumari P."/>
            <person name="Orvis J."/>
            <person name="Tretina K."/>
            <person name="Chibucos M."/>
            <person name="Ott S."/>
            <person name="Sadzewicz L."/>
            <person name="Sengamalay N."/>
            <person name="Shetty A.C."/>
            <person name="Su Q."/>
            <person name="Tallon L."/>
            <person name="Fraser C.M."/>
            <person name="Frutos R."/>
            <person name="Molina D.M."/>
            <person name="Krause P.J."/>
            <person name="Ben Mamoun C."/>
        </authorList>
    </citation>
    <scope>NUCLEOTIDE SEQUENCE [LARGE SCALE GENOMIC DNA]</scope>
    <source>
        <strain evidence="11 12">RI</strain>
    </source>
</reference>
<dbReference type="SUPFAM" id="SSF52113">
    <property type="entry name" value="BRCT domain"/>
    <property type="match status" value="1"/>
</dbReference>
<evidence type="ECO:0000313" key="11">
    <source>
        <dbReference type="EMBL" id="CCF75324.1"/>
    </source>
</evidence>
<dbReference type="InterPro" id="IPR003593">
    <property type="entry name" value="AAA+_ATPase"/>
</dbReference>
<dbReference type="SUPFAM" id="SSF48019">
    <property type="entry name" value="post-AAA+ oligomerization domain-like"/>
    <property type="match status" value="1"/>
</dbReference>
<name>I7I9N0_BABMR</name>
<dbReference type="GO" id="GO:0016887">
    <property type="term" value="F:ATP hydrolysis activity"/>
    <property type="evidence" value="ECO:0007669"/>
    <property type="project" value="InterPro"/>
</dbReference>
<dbReference type="InterPro" id="IPR027417">
    <property type="entry name" value="P-loop_NTPase"/>
</dbReference>
<dbReference type="InterPro" id="IPR001357">
    <property type="entry name" value="BRCT_dom"/>
</dbReference>
<dbReference type="GO" id="GO:0005663">
    <property type="term" value="C:DNA replication factor C complex"/>
    <property type="evidence" value="ECO:0007669"/>
    <property type="project" value="InterPro"/>
</dbReference>
<dbReference type="PROSITE" id="PS50172">
    <property type="entry name" value="BRCT"/>
    <property type="match status" value="1"/>
</dbReference>